<evidence type="ECO:0000256" key="4">
    <source>
        <dbReference type="ARBA" id="ARBA00023163"/>
    </source>
</evidence>
<dbReference type="GO" id="GO:0008270">
    <property type="term" value="F:zinc ion binding"/>
    <property type="evidence" value="ECO:0007669"/>
    <property type="project" value="InterPro"/>
</dbReference>
<keyword evidence="3" id="KW-0238">DNA-binding</keyword>
<keyword evidence="7" id="KW-0812">Transmembrane</keyword>
<evidence type="ECO:0000256" key="6">
    <source>
        <dbReference type="SAM" id="MobiDB-lite"/>
    </source>
</evidence>
<evidence type="ECO:0000256" key="7">
    <source>
        <dbReference type="SAM" id="Phobius"/>
    </source>
</evidence>
<dbReference type="InterPro" id="IPR001138">
    <property type="entry name" value="Zn2Cys6_DnaBD"/>
</dbReference>
<dbReference type="GeneID" id="64976851"/>
<sequence length="620" mass="69133">MASDDRRRKNALSCDGCRQRKVKCEKPSAGPCQRCSRLGKQCQVGGSTSRPYYHTSKERYDLLVSVVRHFVPSASFSTDNLRELVDTLPASAEGSQPPPTLAQLDTPSSSTGPVSQECTVGDLEGTLMVDAMNIPRFSGPSSCTTLNAKMVSHLSKDTSGLSPFEESEPPSLFDGQVTSYQNPNYLPNRKALDQAAVKFFAEINSVIYILDQDRFHLWLDDVYDGKGVSVSILVILYLVMALCGDQDPSFDIARSYMDDVIEESRLESVRAIMLMSLYRQREDDRSVAWAILGVAIRISQSLGLHQRIGYAKDTSIYGSEVKRRLWWSLREFDNWSSCMLGRPTSSGSTDHDIHLPSQEFNSTPYTPPGYATSSASLGIMIGQISQQLYMQSGNLRSKAQLTGDLIQQVEGWSNKLPDHLRPDSAFPSCFARATLYLSLKYNFARMLIGRPYLTHLIFCRNTHDAVFESRAETCKLANDDSIEILTEFYRRGLLSTSLWFDTYFILATAIVLFLRAVETSSMQKELRSFLPVFKLCGHSKVGRYAAACFEKFLCNLENGTMERHHMDVENPVPQSPRPANAMGLCHEMNLNDLGDLNTIASECFGFGGGFDLDLCGVELS</sequence>
<feature type="domain" description="Zn(2)-C6 fungal-type" evidence="8">
    <location>
        <begin position="13"/>
        <end position="44"/>
    </location>
</feature>
<protein>
    <recommendedName>
        <fullName evidence="8">Zn(2)-C6 fungal-type domain-containing protein</fullName>
    </recommendedName>
</protein>
<evidence type="ECO:0000256" key="2">
    <source>
        <dbReference type="ARBA" id="ARBA00023015"/>
    </source>
</evidence>
<reference evidence="9" key="1">
    <citation type="submission" date="2021-01" db="EMBL/GenBank/DDBJ databases">
        <authorList>
            <consortium name="Aspergillus puulaauensis MK2 genome sequencing consortium"/>
            <person name="Kazuki M."/>
            <person name="Futagami T."/>
        </authorList>
    </citation>
    <scope>NUCLEOTIDE SEQUENCE</scope>
    <source>
        <strain evidence="9">MK2</strain>
    </source>
</reference>
<dbReference type="PANTHER" id="PTHR47424">
    <property type="entry name" value="REGULATORY PROTEIN GAL4"/>
    <property type="match status" value="1"/>
</dbReference>
<keyword evidence="1" id="KW-0479">Metal-binding</keyword>
<proteinExistence type="predicted"/>
<dbReference type="InterPro" id="IPR051127">
    <property type="entry name" value="Fungal_SecMet_Regulators"/>
</dbReference>
<dbReference type="GO" id="GO:0000981">
    <property type="term" value="F:DNA-binding transcription factor activity, RNA polymerase II-specific"/>
    <property type="evidence" value="ECO:0007669"/>
    <property type="project" value="InterPro"/>
</dbReference>
<name>A0A7R8APV6_9EURO</name>
<dbReference type="RefSeq" id="XP_041559040.1">
    <property type="nucleotide sequence ID" value="XM_041706678.1"/>
</dbReference>
<dbReference type="Pfam" id="PF04082">
    <property type="entry name" value="Fungal_trans"/>
    <property type="match status" value="1"/>
</dbReference>
<dbReference type="PANTHER" id="PTHR47424:SF3">
    <property type="entry name" value="REGULATORY PROTEIN GAL4"/>
    <property type="match status" value="1"/>
</dbReference>
<dbReference type="Pfam" id="PF00172">
    <property type="entry name" value="Zn_clus"/>
    <property type="match status" value="1"/>
</dbReference>
<keyword evidence="7" id="KW-0472">Membrane</keyword>
<dbReference type="SMART" id="SM00066">
    <property type="entry name" value="GAL4"/>
    <property type="match status" value="1"/>
</dbReference>
<evidence type="ECO:0000256" key="3">
    <source>
        <dbReference type="ARBA" id="ARBA00023125"/>
    </source>
</evidence>
<feature type="compositionally biased region" description="Polar residues" evidence="6">
    <location>
        <begin position="103"/>
        <end position="117"/>
    </location>
</feature>
<evidence type="ECO:0000313" key="10">
    <source>
        <dbReference type="Proteomes" id="UP000654913"/>
    </source>
</evidence>
<dbReference type="EMBL" id="AP024447">
    <property type="protein sequence ID" value="BCS26846.1"/>
    <property type="molecule type" value="Genomic_DNA"/>
</dbReference>
<keyword evidence="5" id="KW-0539">Nucleus</keyword>
<accession>A0A7R8APV6</accession>
<dbReference type="GO" id="GO:0006351">
    <property type="term" value="P:DNA-templated transcription"/>
    <property type="evidence" value="ECO:0007669"/>
    <property type="project" value="InterPro"/>
</dbReference>
<dbReference type="InterPro" id="IPR036864">
    <property type="entry name" value="Zn2-C6_fun-type_DNA-bd_sf"/>
</dbReference>
<evidence type="ECO:0000256" key="1">
    <source>
        <dbReference type="ARBA" id="ARBA00022723"/>
    </source>
</evidence>
<dbReference type="OrthoDB" id="3037908at2759"/>
<feature type="region of interest" description="Disordered" evidence="6">
    <location>
        <begin position="90"/>
        <end position="117"/>
    </location>
</feature>
<dbReference type="Proteomes" id="UP000654913">
    <property type="component" value="Chromosome 5"/>
</dbReference>
<dbReference type="PROSITE" id="PS00463">
    <property type="entry name" value="ZN2_CY6_FUNGAL_1"/>
    <property type="match status" value="1"/>
</dbReference>
<feature type="transmembrane region" description="Helical" evidence="7">
    <location>
        <begin position="498"/>
        <end position="517"/>
    </location>
</feature>
<dbReference type="PROSITE" id="PS50048">
    <property type="entry name" value="ZN2_CY6_FUNGAL_2"/>
    <property type="match status" value="1"/>
</dbReference>
<dbReference type="Gene3D" id="4.10.240.10">
    <property type="entry name" value="Zn(2)-C6 fungal-type DNA-binding domain"/>
    <property type="match status" value="1"/>
</dbReference>
<evidence type="ECO:0000259" key="8">
    <source>
        <dbReference type="PROSITE" id="PS50048"/>
    </source>
</evidence>
<dbReference type="CDD" id="cd12148">
    <property type="entry name" value="fungal_TF_MHR"/>
    <property type="match status" value="1"/>
</dbReference>
<evidence type="ECO:0000313" key="9">
    <source>
        <dbReference type="EMBL" id="BCS26846.1"/>
    </source>
</evidence>
<dbReference type="AlphaFoldDB" id="A0A7R8APV6"/>
<organism evidence="9 10">
    <name type="scientific">Aspergillus puulaauensis</name>
    <dbReference type="NCBI Taxonomy" id="1220207"/>
    <lineage>
        <taxon>Eukaryota</taxon>
        <taxon>Fungi</taxon>
        <taxon>Dikarya</taxon>
        <taxon>Ascomycota</taxon>
        <taxon>Pezizomycotina</taxon>
        <taxon>Eurotiomycetes</taxon>
        <taxon>Eurotiomycetidae</taxon>
        <taxon>Eurotiales</taxon>
        <taxon>Aspergillaceae</taxon>
        <taxon>Aspergillus</taxon>
    </lineage>
</organism>
<evidence type="ECO:0000256" key="5">
    <source>
        <dbReference type="ARBA" id="ARBA00023242"/>
    </source>
</evidence>
<dbReference type="SMART" id="SM00906">
    <property type="entry name" value="Fungal_trans"/>
    <property type="match status" value="1"/>
</dbReference>
<dbReference type="KEGG" id="apuu:APUU_51557S"/>
<reference evidence="9" key="2">
    <citation type="submission" date="2021-02" db="EMBL/GenBank/DDBJ databases">
        <title>Aspergillus puulaauensis MK2 genome sequence.</title>
        <authorList>
            <person name="Futagami T."/>
            <person name="Mori K."/>
            <person name="Kadooka C."/>
            <person name="Tanaka T."/>
        </authorList>
    </citation>
    <scope>NUCLEOTIDE SEQUENCE</scope>
    <source>
        <strain evidence="9">MK2</strain>
    </source>
</reference>
<gene>
    <name evidence="9" type="ORF">APUU_51557S</name>
</gene>
<keyword evidence="10" id="KW-1185">Reference proteome</keyword>
<keyword evidence="7" id="KW-1133">Transmembrane helix</keyword>
<dbReference type="InterPro" id="IPR007219">
    <property type="entry name" value="XnlR_reg_dom"/>
</dbReference>
<dbReference type="GO" id="GO:0003677">
    <property type="term" value="F:DNA binding"/>
    <property type="evidence" value="ECO:0007669"/>
    <property type="project" value="UniProtKB-KW"/>
</dbReference>
<dbReference type="SUPFAM" id="SSF57701">
    <property type="entry name" value="Zn2/Cys6 DNA-binding domain"/>
    <property type="match status" value="1"/>
</dbReference>
<dbReference type="CDD" id="cd00067">
    <property type="entry name" value="GAL4"/>
    <property type="match status" value="1"/>
</dbReference>
<keyword evidence="2" id="KW-0805">Transcription regulation</keyword>
<keyword evidence="4" id="KW-0804">Transcription</keyword>